<feature type="domain" description="Nudix hydrolase" evidence="1">
    <location>
        <begin position="13"/>
        <end position="70"/>
    </location>
</feature>
<dbReference type="InterPro" id="IPR000086">
    <property type="entry name" value="NUDIX_hydrolase_dom"/>
</dbReference>
<comment type="caution">
    <text evidence="2">The sequence shown here is derived from an EMBL/GenBank/DDBJ whole genome shotgun (WGS) entry which is preliminary data.</text>
</comment>
<dbReference type="EMBL" id="LAZR01063273">
    <property type="protein sequence ID" value="KKK59823.1"/>
    <property type="molecule type" value="Genomic_DNA"/>
</dbReference>
<reference evidence="2" key="1">
    <citation type="journal article" date="2015" name="Nature">
        <title>Complex archaea that bridge the gap between prokaryotes and eukaryotes.</title>
        <authorList>
            <person name="Spang A."/>
            <person name="Saw J.H."/>
            <person name="Jorgensen S.L."/>
            <person name="Zaremba-Niedzwiedzka K."/>
            <person name="Martijn J."/>
            <person name="Lind A.E."/>
            <person name="van Eijk R."/>
            <person name="Schleper C."/>
            <person name="Guy L."/>
            <person name="Ettema T.J."/>
        </authorList>
    </citation>
    <scope>NUCLEOTIDE SEQUENCE</scope>
</reference>
<organism evidence="2">
    <name type="scientific">marine sediment metagenome</name>
    <dbReference type="NCBI Taxonomy" id="412755"/>
    <lineage>
        <taxon>unclassified sequences</taxon>
        <taxon>metagenomes</taxon>
        <taxon>ecological metagenomes</taxon>
    </lineage>
</organism>
<dbReference type="InterPro" id="IPR015797">
    <property type="entry name" value="NUDIX_hydrolase-like_dom_sf"/>
</dbReference>
<evidence type="ECO:0000259" key="1">
    <source>
        <dbReference type="Pfam" id="PF00293"/>
    </source>
</evidence>
<dbReference type="Pfam" id="PF00293">
    <property type="entry name" value="NUDIX"/>
    <property type="match status" value="1"/>
</dbReference>
<proteinExistence type="predicted"/>
<name>A0A0F8WSW4_9ZZZZ</name>
<dbReference type="SUPFAM" id="SSF55811">
    <property type="entry name" value="Nudix"/>
    <property type="match status" value="1"/>
</dbReference>
<sequence>MEAVEYEFADTLYLEEPAGRGRYVGNVFLVLRWEGKLRFRTRGEFQDVRWMPVEELAGLPMPEPMRRWLQTHLAGE</sequence>
<gene>
    <name evidence="2" type="ORF">LCGC14_3030520</name>
</gene>
<accession>A0A0F8WSW4</accession>
<dbReference type="AlphaFoldDB" id="A0A0F8WSW4"/>
<dbReference type="Gene3D" id="3.90.79.10">
    <property type="entry name" value="Nucleoside Triphosphate Pyrophosphohydrolase"/>
    <property type="match status" value="1"/>
</dbReference>
<evidence type="ECO:0000313" key="2">
    <source>
        <dbReference type="EMBL" id="KKK59823.1"/>
    </source>
</evidence>
<feature type="non-terminal residue" evidence="2">
    <location>
        <position position="76"/>
    </location>
</feature>
<protein>
    <recommendedName>
        <fullName evidence="1">Nudix hydrolase domain-containing protein</fullName>
    </recommendedName>
</protein>